<dbReference type="Proteomes" id="UP000735302">
    <property type="component" value="Unassembled WGS sequence"/>
</dbReference>
<feature type="region of interest" description="Disordered" evidence="1">
    <location>
        <begin position="49"/>
        <end position="76"/>
    </location>
</feature>
<dbReference type="EMBL" id="BLXT01002363">
    <property type="protein sequence ID" value="GFN93670.1"/>
    <property type="molecule type" value="Genomic_DNA"/>
</dbReference>
<protein>
    <submittedName>
        <fullName evidence="2">Uncharacterized protein</fullName>
    </submittedName>
</protein>
<gene>
    <name evidence="2" type="ORF">PoB_002017600</name>
</gene>
<keyword evidence="3" id="KW-1185">Reference proteome</keyword>
<evidence type="ECO:0000313" key="3">
    <source>
        <dbReference type="Proteomes" id="UP000735302"/>
    </source>
</evidence>
<organism evidence="2 3">
    <name type="scientific">Plakobranchus ocellatus</name>
    <dbReference type="NCBI Taxonomy" id="259542"/>
    <lineage>
        <taxon>Eukaryota</taxon>
        <taxon>Metazoa</taxon>
        <taxon>Spiralia</taxon>
        <taxon>Lophotrochozoa</taxon>
        <taxon>Mollusca</taxon>
        <taxon>Gastropoda</taxon>
        <taxon>Heterobranchia</taxon>
        <taxon>Euthyneura</taxon>
        <taxon>Panpulmonata</taxon>
        <taxon>Sacoglossa</taxon>
        <taxon>Placobranchoidea</taxon>
        <taxon>Plakobranchidae</taxon>
        <taxon>Plakobranchus</taxon>
    </lineage>
</organism>
<sequence length="76" mass="8135">MSLRTLISSPEKLGATKLQALTTSLLAAATHSRCLALYGASKQTSKAAVGVRAQKTKQERMTGASARKTFGNREFH</sequence>
<evidence type="ECO:0000256" key="1">
    <source>
        <dbReference type="SAM" id="MobiDB-lite"/>
    </source>
</evidence>
<proteinExistence type="predicted"/>
<name>A0AAV3ZGA9_9GAST</name>
<evidence type="ECO:0000313" key="2">
    <source>
        <dbReference type="EMBL" id="GFN93670.1"/>
    </source>
</evidence>
<accession>A0AAV3ZGA9</accession>
<comment type="caution">
    <text evidence="2">The sequence shown here is derived from an EMBL/GenBank/DDBJ whole genome shotgun (WGS) entry which is preliminary data.</text>
</comment>
<reference evidence="2 3" key="1">
    <citation type="journal article" date="2021" name="Elife">
        <title>Chloroplast acquisition without the gene transfer in kleptoplastic sea slugs, Plakobranchus ocellatus.</title>
        <authorList>
            <person name="Maeda T."/>
            <person name="Takahashi S."/>
            <person name="Yoshida T."/>
            <person name="Shimamura S."/>
            <person name="Takaki Y."/>
            <person name="Nagai Y."/>
            <person name="Toyoda A."/>
            <person name="Suzuki Y."/>
            <person name="Arimoto A."/>
            <person name="Ishii H."/>
            <person name="Satoh N."/>
            <person name="Nishiyama T."/>
            <person name="Hasebe M."/>
            <person name="Maruyama T."/>
            <person name="Minagawa J."/>
            <person name="Obokata J."/>
            <person name="Shigenobu S."/>
        </authorList>
    </citation>
    <scope>NUCLEOTIDE SEQUENCE [LARGE SCALE GENOMIC DNA]</scope>
</reference>
<dbReference type="AlphaFoldDB" id="A0AAV3ZGA9"/>